<name>A0A1R3JKR6_9ROSI</name>
<sequence>MAPLPSKTMFEIEVEESVSAEKVDLLDKFLPPPPKAKCSRGSSS</sequence>
<dbReference type="Proteomes" id="UP000187203">
    <property type="component" value="Unassembled WGS sequence"/>
</dbReference>
<evidence type="ECO:0000313" key="1">
    <source>
        <dbReference type="EMBL" id="OMO95398.1"/>
    </source>
</evidence>
<evidence type="ECO:0000313" key="2">
    <source>
        <dbReference type="Proteomes" id="UP000187203"/>
    </source>
</evidence>
<dbReference type="AlphaFoldDB" id="A0A1R3JKR6"/>
<protein>
    <submittedName>
        <fullName evidence="1">Uncharacterized protein</fullName>
    </submittedName>
</protein>
<accession>A0A1R3JKR6</accession>
<keyword evidence="2" id="KW-1185">Reference proteome</keyword>
<organism evidence="1 2">
    <name type="scientific">Corchorus olitorius</name>
    <dbReference type="NCBI Taxonomy" id="93759"/>
    <lineage>
        <taxon>Eukaryota</taxon>
        <taxon>Viridiplantae</taxon>
        <taxon>Streptophyta</taxon>
        <taxon>Embryophyta</taxon>
        <taxon>Tracheophyta</taxon>
        <taxon>Spermatophyta</taxon>
        <taxon>Magnoliopsida</taxon>
        <taxon>eudicotyledons</taxon>
        <taxon>Gunneridae</taxon>
        <taxon>Pentapetalae</taxon>
        <taxon>rosids</taxon>
        <taxon>malvids</taxon>
        <taxon>Malvales</taxon>
        <taxon>Malvaceae</taxon>
        <taxon>Grewioideae</taxon>
        <taxon>Apeibeae</taxon>
        <taxon>Corchorus</taxon>
    </lineage>
</organism>
<reference evidence="2" key="1">
    <citation type="submission" date="2013-09" db="EMBL/GenBank/DDBJ databases">
        <title>Corchorus olitorius genome sequencing.</title>
        <authorList>
            <person name="Alam M."/>
            <person name="Haque M.S."/>
            <person name="Islam M.S."/>
            <person name="Emdad E.M."/>
            <person name="Islam M.M."/>
            <person name="Ahmed B."/>
            <person name="Halim A."/>
            <person name="Hossen Q.M.M."/>
            <person name="Hossain M.Z."/>
            <person name="Ahmed R."/>
            <person name="Khan M.M."/>
            <person name="Islam R."/>
            <person name="Rashid M.M."/>
            <person name="Khan S.A."/>
            <person name="Rahman M.S."/>
            <person name="Alam M."/>
            <person name="Yahiya A.S."/>
            <person name="Khan M.S."/>
            <person name="Azam M.S."/>
            <person name="Haque T."/>
            <person name="Lashkar M.Z.H."/>
            <person name="Akhand A.I."/>
            <person name="Morshed G."/>
            <person name="Roy S."/>
            <person name="Uddin K.S."/>
            <person name="Rabeya T."/>
            <person name="Hossain A.S."/>
            <person name="Chowdhury A."/>
            <person name="Snigdha A.R."/>
            <person name="Mortoza M.S."/>
            <person name="Matin S.A."/>
            <person name="Hoque S.M.E."/>
            <person name="Islam M.K."/>
            <person name="Roy D.K."/>
            <person name="Haider R."/>
            <person name="Moosa M.M."/>
            <person name="Elias S.M."/>
            <person name="Hasan A.M."/>
            <person name="Jahan S."/>
            <person name="Shafiuddin M."/>
            <person name="Mahmood N."/>
            <person name="Shommy N.S."/>
        </authorList>
    </citation>
    <scope>NUCLEOTIDE SEQUENCE [LARGE SCALE GENOMIC DNA]</scope>
    <source>
        <strain evidence="2">cv. O-4</strain>
    </source>
</reference>
<gene>
    <name evidence="1" type="ORF">COLO4_15906</name>
</gene>
<dbReference type="OrthoDB" id="331544at2759"/>
<dbReference type="EMBL" id="AWUE01015840">
    <property type="protein sequence ID" value="OMO95398.1"/>
    <property type="molecule type" value="Genomic_DNA"/>
</dbReference>
<comment type="caution">
    <text evidence="1">The sequence shown here is derived from an EMBL/GenBank/DDBJ whole genome shotgun (WGS) entry which is preliminary data.</text>
</comment>
<proteinExistence type="predicted"/>